<protein>
    <submittedName>
        <fullName evidence="1">Uncharacterized protein</fullName>
    </submittedName>
</protein>
<gene>
    <name evidence="1" type="ORF">METZ01_LOCUS389540</name>
</gene>
<organism evidence="1">
    <name type="scientific">marine metagenome</name>
    <dbReference type="NCBI Taxonomy" id="408172"/>
    <lineage>
        <taxon>unclassified sequences</taxon>
        <taxon>metagenomes</taxon>
        <taxon>ecological metagenomes</taxon>
    </lineage>
</organism>
<name>A0A382UR18_9ZZZZ</name>
<dbReference type="EMBL" id="UINC01146133">
    <property type="protein sequence ID" value="SVD36686.1"/>
    <property type="molecule type" value="Genomic_DNA"/>
</dbReference>
<evidence type="ECO:0000313" key="1">
    <source>
        <dbReference type="EMBL" id="SVD36686.1"/>
    </source>
</evidence>
<accession>A0A382UR18</accession>
<reference evidence="1" key="1">
    <citation type="submission" date="2018-05" db="EMBL/GenBank/DDBJ databases">
        <authorList>
            <person name="Lanie J.A."/>
            <person name="Ng W.-L."/>
            <person name="Kazmierczak K.M."/>
            <person name="Andrzejewski T.M."/>
            <person name="Davidsen T.M."/>
            <person name="Wayne K.J."/>
            <person name="Tettelin H."/>
            <person name="Glass J.I."/>
            <person name="Rusch D."/>
            <person name="Podicherti R."/>
            <person name="Tsui H.-C.T."/>
            <person name="Winkler M.E."/>
        </authorList>
    </citation>
    <scope>NUCLEOTIDE SEQUENCE</scope>
</reference>
<feature type="non-terminal residue" evidence="1">
    <location>
        <position position="25"/>
    </location>
</feature>
<sequence>AWTAGRRRWNCIWAWMAGFWGGSCT</sequence>
<feature type="non-terminal residue" evidence="1">
    <location>
        <position position="1"/>
    </location>
</feature>
<dbReference type="AlphaFoldDB" id="A0A382UR18"/>
<proteinExistence type="predicted"/>